<dbReference type="STRING" id="1348253.LK09_10345"/>
<evidence type="ECO:0000256" key="2">
    <source>
        <dbReference type="ARBA" id="ARBA00007362"/>
    </source>
</evidence>
<evidence type="ECO:0000313" key="9">
    <source>
        <dbReference type="Proteomes" id="UP000031030"/>
    </source>
</evidence>
<feature type="transmembrane region" description="Helical" evidence="6">
    <location>
        <begin position="182"/>
        <end position="200"/>
    </location>
</feature>
<keyword evidence="5 6" id="KW-0472">Membrane</keyword>
<evidence type="ECO:0000313" key="8">
    <source>
        <dbReference type="EMBL" id="KHK97882.1"/>
    </source>
</evidence>
<feature type="transmembrane region" description="Helical" evidence="6">
    <location>
        <begin position="241"/>
        <end position="260"/>
    </location>
</feature>
<keyword evidence="4 6" id="KW-1133">Transmembrane helix</keyword>
<dbReference type="GO" id="GO:0016020">
    <property type="term" value="C:membrane"/>
    <property type="evidence" value="ECO:0007669"/>
    <property type="project" value="UniProtKB-SubCell"/>
</dbReference>
<dbReference type="InterPro" id="IPR000620">
    <property type="entry name" value="EamA_dom"/>
</dbReference>
<dbReference type="SUPFAM" id="SSF103481">
    <property type="entry name" value="Multidrug resistance efflux transporter EmrE"/>
    <property type="match status" value="2"/>
</dbReference>
<reference evidence="8 9" key="1">
    <citation type="submission" date="2014-11" db="EMBL/GenBank/DDBJ databases">
        <title>Genome sequence of Microbacterium mangrovi MUSC 115(T).</title>
        <authorList>
            <person name="Lee L.-H."/>
        </authorList>
    </citation>
    <scope>NUCLEOTIDE SEQUENCE [LARGE SCALE GENOMIC DNA]</scope>
    <source>
        <strain evidence="8 9">MUSC 115</strain>
    </source>
</reference>
<feature type="transmembrane region" description="Helical" evidence="6">
    <location>
        <begin position="7"/>
        <end position="23"/>
    </location>
</feature>
<feature type="transmembrane region" description="Helical" evidence="6">
    <location>
        <begin position="123"/>
        <end position="143"/>
    </location>
</feature>
<dbReference type="InterPro" id="IPR037185">
    <property type="entry name" value="EmrE-like"/>
</dbReference>
<gene>
    <name evidence="8" type="ORF">LK09_10345</name>
</gene>
<comment type="caution">
    <text evidence="8">The sequence shown here is derived from an EMBL/GenBank/DDBJ whole genome shotgun (WGS) entry which is preliminary data.</text>
</comment>
<protein>
    <recommendedName>
        <fullName evidence="7">EamA domain-containing protein</fullName>
    </recommendedName>
</protein>
<feature type="transmembrane region" description="Helical" evidence="6">
    <location>
        <begin position="266"/>
        <end position="283"/>
    </location>
</feature>
<feature type="transmembrane region" description="Helical" evidence="6">
    <location>
        <begin position="29"/>
        <end position="51"/>
    </location>
</feature>
<name>A0A0B2A8N2_9MICO</name>
<comment type="similarity">
    <text evidence="2">Belongs to the EamA transporter family.</text>
</comment>
<comment type="subcellular location">
    <subcellularLocation>
        <location evidence="1">Membrane</location>
        <topology evidence="1">Multi-pass membrane protein</topology>
    </subcellularLocation>
</comment>
<organism evidence="8 9">
    <name type="scientific">Microbacterium mangrovi</name>
    <dbReference type="NCBI Taxonomy" id="1348253"/>
    <lineage>
        <taxon>Bacteria</taxon>
        <taxon>Bacillati</taxon>
        <taxon>Actinomycetota</taxon>
        <taxon>Actinomycetes</taxon>
        <taxon>Micrococcales</taxon>
        <taxon>Microbacteriaceae</taxon>
        <taxon>Microbacterium</taxon>
    </lineage>
</organism>
<feature type="transmembrane region" description="Helical" evidence="6">
    <location>
        <begin position="63"/>
        <end position="82"/>
    </location>
</feature>
<evidence type="ECO:0000256" key="3">
    <source>
        <dbReference type="ARBA" id="ARBA00022692"/>
    </source>
</evidence>
<dbReference type="Pfam" id="PF00892">
    <property type="entry name" value="EamA"/>
    <property type="match status" value="2"/>
</dbReference>
<evidence type="ECO:0000256" key="6">
    <source>
        <dbReference type="SAM" id="Phobius"/>
    </source>
</evidence>
<evidence type="ECO:0000259" key="7">
    <source>
        <dbReference type="Pfam" id="PF00892"/>
    </source>
</evidence>
<feature type="transmembrane region" description="Helical" evidence="6">
    <location>
        <begin position="88"/>
        <end position="111"/>
    </location>
</feature>
<feature type="transmembrane region" description="Helical" evidence="6">
    <location>
        <begin position="212"/>
        <end position="234"/>
    </location>
</feature>
<feature type="domain" description="EamA" evidence="7">
    <location>
        <begin position="9"/>
        <end position="137"/>
    </location>
</feature>
<dbReference type="PANTHER" id="PTHR32322">
    <property type="entry name" value="INNER MEMBRANE TRANSPORTER"/>
    <property type="match status" value="1"/>
</dbReference>
<accession>A0A0B2A8N2</accession>
<dbReference type="PANTHER" id="PTHR32322:SF2">
    <property type="entry name" value="EAMA DOMAIN-CONTAINING PROTEIN"/>
    <property type="match status" value="1"/>
</dbReference>
<feature type="domain" description="EamA" evidence="7">
    <location>
        <begin position="156"/>
        <end position="282"/>
    </location>
</feature>
<keyword evidence="3 6" id="KW-0812">Transmembrane</keyword>
<evidence type="ECO:0000256" key="1">
    <source>
        <dbReference type="ARBA" id="ARBA00004141"/>
    </source>
</evidence>
<sequence length="307" mass="31472">MSVRAWWLYAAMALLWGIPYLFIKEAVATISPAGVVAGRTLLGALILLPFALKAGALRPALKLWPWVLLFGAIEMAGPFMLLSRAETVLPSGLTGLLVSTVPLFAAIIALLSGDRGMLKPTRAAGLILGFIGVAVIVAGPSLQASGPEAFIAVGEVLLTAILYATAPFVVAHKLPDVPSLGTITLSLGAVGLVYLPIGLLTQHGVPSLRSSVSLLLLAVLCTAVAFIAFFALIGEVGPAKAGLFTYVNPVVALALGAVILGEPITAGLLIGFPLVLVGCWLAATGGRIRAPRPPAELADSELPPVAS</sequence>
<dbReference type="InterPro" id="IPR050638">
    <property type="entry name" value="AA-Vitamin_Transporters"/>
</dbReference>
<keyword evidence="9" id="KW-1185">Reference proteome</keyword>
<evidence type="ECO:0000256" key="4">
    <source>
        <dbReference type="ARBA" id="ARBA00022989"/>
    </source>
</evidence>
<dbReference type="Proteomes" id="UP000031030">
    <property type="component" value="Unassembled WGS sequence"/>
</dbReference>
<dbReference type="AlphaFoldDB" id="A0A0B2A8N2"/>
<proteinExistence type="inferred from homology"/>
<feature type="transmembrane region" description="Helical" evidence="6">
    <location>
        <begin position="149"/>
        <end position="170"/>
    </location>
</feature>
<dbReference type="EMBL" id="JTDK01000008">
    <property type="protein sequence ID" value="KHK97882.1"/>
    <property type="molecule type" value="Genomic_DNA"/>
</dbReference>
<evidence type="ECO:0000256" key="5">
    <source>
        <dbReference type="ARBA" id="ARBA00023136"/>
    </source>
</evidence>